<evidence type="ECO:0000313" key="2">
    <source>
        <dbReference type="Proteomes" id="UP000679179"/>
    </source>
</evidence>
<comment type="caution">
    <text evidence="1">The sequence shown here is derived from an EMBL/GenBank/DDBJ whole genome shotgun (WGS) entry which is preliminary data.</text>
</comment>
<proteinExistence type="predicted"/>
<accession>A0A919RZX2</accession>
<evidence type="ECO:0000313" key="1">
    <source>
        <dbReference type="EMBL" id="GIM29304.1"/>
    </source>
</evidence>
<keyword evidence="2" id="KW-1185">Reference proteome</keyword>
<dbReference type="AlphaFoldDB" id="A0A919RZX2"/>
<reference evidence="1" key="1">
    <citation type="submission" date="2021-03" db="EMBL/GenBank/DDBJ databases">
        <title>Taxonomic study of Clostridium polyendosporum from meadow-gley soil under rice.</title>
        <authorList>
            <person name="Kobayashi H."/>
            <person name="Tanizawa Y."/>
            <person name="Yagura M."/>
        </authorList>
    </citation>
    <scope>NUCLEOTIDE SEQUENCE</scope>
    <source>
        <strain evidence="1">JCM 30710</strain>
    </source>
</reference>
<gene>
    <name evidence="1" type="ORF">CPJCM30710_19700</name>
</gene>
<dbReference type="Proteomes" id="UP000679179">
    <property type="component" value="Unassembled WGS sequence"/>
</dbReference>
<sequence length="43" mass="4839">MSSFKEYQIEYLKSGIIKIGNLLHVINSIQDNKNSSGLILELS</sequence>
<name>A0A919RZX2_9CLOT</name>
<dbReference type="EMBL" id="BOPZ01000015">
    <property type="protein sequence ID" value="GIM29304.1"/>
    <property type="molecule type" value="Genomic_DNA"/>
</dbReference>
<organism evidence="1 2">
    <name type="scientific">Clostridium polyendosporum</name>
    <dbReference type="NCBI Taxonomy" id="69208"/>
    <lineage>
        <taxon>Bacteria</taxon>
        <taxon>Bacillati</taxon>
        <taxon>Bacillota</taxon>
        <taxon>Clostridia</taxon>
        <taxon>Eubacteriales</taxon>
        <taxon>Clostridiaceae</taxon>
        <taxon>Clostridium</taxon>
    </lineage>
</organism>
<protein>
    <submittedName>
        <fullName evidence="1">Uncharacterized protein</fullName>
    </submittedName>
</protein>